<proteinExistence type="predicted"/>
<dbReference type="SMART" id="SM00320">
    <property type="entry name" value="WD40"/>
    <property type="match status" value="3"/>
</dbReference>
<keyword evidence="5" id="KW-1185">Reference proteome</keyword>
<protein>
    <submittedName>
        <fullName evidence="4">WD40 repeat domain-containing protein</fullName>
    </submittedName>
</protein>
<dbReference type="InterPro" id="IPR015943">
    <property type="entry name" value="WD40/YVTN_repeat-like_dom_sf"/>
</dbReference>
<organism evidence="4 5">
    <name type="scientific">Streptomyces montanisoli</name>
    <dbReference type="NCBI Taxonomy" id="2798581"/>
    <lineage>
        <taxon>Bacteria</taxon>
        <taxon>Bacillati</taxon>
        <taxon>Actinomycetota</taxon>
        <taxon>Actinomycetes</taxon>
        <taxon>Kitasatosporales</taxon>
        <taxon>Streptomycetaceae</taxon>
        <taxon>Streptomyces</taxon>
    </lineage>
</organism>
<dbReference type="Proteomes" id="UP000670475">
    <property type="component" value="Unassembled WGS sequence"/>
</dbReference>
<dbReference type="Pfam" id="PF00400">
    <property type="entry name" value="WD40"/>
    <property type="match status" value="1"/>
</dbReference>
<dbReference type="PANTHER" id="PTHR22847">
    <property type="entry name" value="WD40 REPEAT PROTEIN"/>
    <property type="match status" value="1"/>
</dbReference>
<sequence length="319" mass="33274">MTHVVHHNGHLRIISAHDGIVWPLLLGRLSSERVVLISGAAGPDNRLCCWDATSGDLLWATHEGELCHGCFDLSAVTCNGKNILAAATESGVQRWDLPSGMLLEATEELALGTIWGLDSYATGDGKILLVGAGNDHLLHRWDAESGTKAGAPLAGHRSSVKCVASKAVPGRGTLIASGSDDGTVRRWDAANGEFLGVSKVINADILDVDLLVSKSGVFLLTCGDSDGVLHRWDAATGQPLGAPIETGEMVGSLVSVDVVGEPMIIASSESGLVRQWHALTGHLVDESPAGMSVAAMVQADGRVLLATGTEDGEISLRMV</sequence>
<name>A0A940RWV6_9ACTN</name>
<dbReference type="InterPro" id="IPR011047">
    <property type="entry name" value="Quinoprotein_ADH-like_sf"/>
</dbReference>
<dbReference type="PROSITE" id="PS50294">
    <property type="entry name" value="WD_REPEATS_REGION"/>
    <property type="match status" value="1"/>
</dbReference>
<dbReference type="InterPro" id="IPR001680">
    <property type="entry name" value="WD40_rpt"/>
</dbReference>
<evidence type="ECO:0000256" key="3">
    <source>
        <dbReference type="PROSITE-ProRule" id="PRU00221"/>
    </source>
</evidence>
<dbReference type="PANTHER" id="PTHR22847:SF637">
    <property type="entry name" value="WD REPEAT DOMAIN 5B"/>
    <property type="match status" value="1"/>
</dbReference>
<gene>
    <name evidence="4" type="ORF">JFN87_19475</name>
</gene>
<keyword evidence="1 3" id="KW-0853">WD repeat</keyword>
<dbReference type="AlphaFoldDB" id="A0A940RWV6"/>
<evidence type="ECO:0000256" key="1">
    <source>
        <dbReference type="ARBA" id="ARBA00022574"/>
    </source>
</evidence>
<accession>A0A940RWV6</accession>
<feature type="repeat" description="WD" evidence="3">
    <location>
        <begin position="153"/>
        <end position="197"/>
    </location>
</feature>
<dbReference type="SUPFAM" id="SSF50998">
    <property type="entry name" value="Quinoprotein alcohol dehydrogenase-like"/>
    <property type="match status" value="1"/>
</dbReference>
<dbReference type="Gene3D" id="2.130.10.10">
    <property type="entry name" value="YVTN repeat-like/Quinoprotein amine dehydrogenase"/>
    <property type="match status" value="1"/>
</dbReference>
<comment type="caution">
    <text evidence="4">The sequence shown here is derived from an EMBL/GenBank/DDBJ whole genome shotgun (WGS) entry which is preliminary data.</text>
</comment>
<dbReference type="EMBL" id="JAGIQL010000081">
    <property type="protein sequence ID" value="MBP0459666.1"/>
    <property type="molecule type" value="Genomic_DNA"/>
</dbReference>
<reference evidence="4" key="1">
    <citation type="submission" date="2021-03" db="EMBL/GenBank/DDBJ databases">
        <title>Whole genome sequence of Streptomyces bomunensis MMS17-BM035.</title>
        <authorList>
            <person name="Lee J.H."/>
        </authorList>
    </citation>
    <scope>NUCLEOTIDE SEQUENCE</scope>
    <source>
        <strain evidence="4">MMS17-BM035</strain>
    </source>
</reference>
<evidence type="ECO:0000313" key="4">
    <source>
        <dbReference type="EMBL" id="MBP0459666.1"/>
    </source>
</evidence>
<evidence type="ECO:0000256" key="2">
    <source>
        <dbReference type="ARBA" id="ARBA00022737"/>
    </source>
</evidence>
<dbReference type="PROSITE" id="PS50082">
    <property type="entry name" value="WD_REPEATS_2"/>
    <property type="match status" value="1"/>
</dbReference>
<keyword evidence="2" id="KW-0677">Repeat</keyword>
<evidence type="ECO:0000313" key="5">
    <source>
        <dbReference type="Proteomes" id="UP000670475"/>
    </source>
</evidence>